<dbReference type="AlphaFoldDB" id="A0ABD2P7H3"/>
<sequence length="216" mass="24957">VLVQNNSSNVIGGMIALEQCILKLEMEKEEVKTSNVNHVIVNGEESEEIITEILERQKRENNIIIANINELTGTNKKEREVNKLEKVRKILEDNDVKTGDYKVLRMGSYQQNKNRHIKIIFGNSSDVYEVLEKKKEISNKIPALNIFRDQTLKQGNYYKNIQSKLHELIASGDNMKTIRHINGRPTIVEKVYLQLRLYQGPPKKTSDRVIWSSIPE</sequence>
<gene>
    <name evidence="1" type="ORF">HHI36_001394</name>
</gene>
<feature type="non-terminal residue" evidence="1">
    <location>
        <position position="1"/>
    </location>
</feature>
<name>A0ABD2P7H3_9CUCU</name>
<dbReference type="Proteomes" id="UP001516400">
    <property type="component" value="Unassembled WGS sequence"/>
</dbReference>
<comment type="caution">
    <text evidence="1">The sequence shown here is derived from an EMBL/GenBank/DDBJ whole genome shotgun (WGS) entry which is preliminary data.</text>
</comment>
<proteinExistence type="predicted"/>
<accession>A0ABD2P7H3</accession>
<evidence type="ECO:0000313" key="1">
    <source>
        <dbReference type="EMBL" id="KAL3286908.1"/>
    </source>
</evidence>
<dbReference type="EMBL" id="JABFTP020000185">
    <property type="protein sequence ID" value="KAL3286908.1"/>
    <property type="molecule type" value="Genomic_DNA"/>
</dbReference>
<reference evidence="1 2" key="1">
    <citation type="journal article" date="2021" name="BMC Biol.">
        <title>Horizontally acquired antibacterial genes associated with adaptive radiation of ladybird beetles.</title>
        <authorList>
            <person name="Li H.S."/>
            <person name="Tang X.F."/>
            <person name="Huang Y.H."/>
            <person name="Xu Z.Y."/>
            <person name="Chen M.L."/>
            <person name="Du X.Y."/>
            <person name="Qiu B.Y."/>
            <person name="Chen P.T."/>
            <person name="Zhang W."/>
            <person name="Slipinski A."/>
            <person name="Escalona H.E."/>
            <person name="Waterhouse R.M."/>
            <person name="Zwick A."/>
            <person name="Pang H."/>
        </authorList>
    </citation>
    <scope>NUCLEOTIDE SEQUENCE [LARGE SCALE GENOMIC DNA]</scope>
    <source>
        <strain evidence="1">SYSU2018</strain>
    </source>
</reference>
<protein>
    <submittedName>
        <fullName evidence="1">Uncharacterized protein</fullName>
    </submittedName>
</protein>
<evidence type="ECO:0000313" key="2">
    <source>
        <dbReference type="Proteomes" id="UP001516400"/>
    </source>
</evidence>
<keyword evidence="2" id="KW-1185">Reference proteome</keyword>
<organism evidence="1 2">
    <name type="scientific">Cryptolaemus montrouzieri</name>
    <dbReference type="NCBI Taxonomy" id="559131"/>
    <lineage>
        <taxon>Eukaryota</taxon>
        <taxon>Metazoa</taxon>
        <taxon>Ecdysozoa</taxon>
        <taxon>Arthropoda</taxon>
        <taxon>Hexapoda</taxon>
        <taxon>Insecta</taxon>
        <taxon>Pterygota</taxon>
        <taxon>Neoptera</taxon>
        <taxon>Endopterygota</taxon>
        <taxon>Coleoptera</taxon>
        <taxon>Polyphaga</taxon>
        <taxon>Cucujiformia</taxon>
        <taxon>Coccinelloidea</taxon>
        <taxon>Coccinellidae</taxon>
        <taxon>Scymninae</taxon>
        <taxon>Scymnini</taxon>
        <taxon>Cryptolaemus</taxon>
    </lineage>
</organism>